<feature type="compositionally biased region" description="Basic residues" evidence="1">
    <location>
        <begin position="186"/>
        <end position="196"/>
    </location>
</feature>
<sequence>MRIGVTAPYLVRPGSSCTQCRKHEGGTGLTEYEPVVKPLHPLRPEQPAQLAVVAGPALREDVAPHAPHVLVEPRGGIGGVPSLFPLGIRAVDRVELPAEGGPDRVRGRPDKRLVPHFLRPAACTACIFTLRLEGSPPRDEKCPRSEPARATRPKQKASPRHKPKTESTRKAEVEEPEPVEGSGERRLRKNKRHQIHHPSATSQGMSCVPVPAANRLRHPAGRSILKTFALSRMFFRRAIERAVRLRANVFGITWACRTRELTLRHRVSAGGDR</sequence>
<proteinExistence type="predicted"/>
<feature type="region of interest" description="Disordered" evidence="1">
    <location>
        <begin position="134"/>
        <end position="207"/>
    </location>
</feature>
<comment type="caution">
    <text evidence="2">The sequence shown here is derived from an EMBL/GenBank/DDBJ whole genome shotgun (WGS) entry which is preliminary data.</text>
</comment>
<evidence type="ECO:0000313" key="2">
    <source>
        <dbReference type="EMBL" id="EJK56062.1"/>
    </source>
</evidence>
<feature type="compositionally biased region" description="Basic and acidic residues" evidence="1">
    <location>
        <begin position="136"/>
        <end position="149"/>
    </location>
</feature>
<dbReference type="Proteomes" id="UP000266841">
    <property type="component" value="Unassembled WGS sequence"/>
</dbReference>
<name>K0SBE7_THAOC</name>
<gene>
    <name evidence="2" type="ORF">THAOC_24119</name>
</gene>
<feature type="compositionally biased region" description="Basic and acidic residues" evidence="1">
    <location>
        <begin position="164"/>
        <end position="173"/>
    </location>
</feature>
<protein>
    <submittedName>
        <fullName evidence="2">Uncharacterized protein</fullName>
    </submittedName>
</protein>
<organism evidence="2 3">
    <name type="scientific">Thalassiosira oceanica</name>
    <name type="common">Marine diatom</name>
    <dbReference type="NCBI Taxonomy" id="159749"/>
    <lineage>
        <taxon>Eukaryota</taxon>
        <taxon>Sar</taxon>
        <taxon>Stramenopiles</taxon>
        <taxon>Ochrophyta</taxon>
        <taxon>Bacillariophyta</taxon>
        <taxon>Coscinodiscophyceae</taxon>
        <taxon>Thalassiosirophycidae</taxon>
        <taxon>Thalassiosirales</taxon>
        <taxon>Thalassiosiraceae</taxon>
        <taxon>Thalassiosira</taxon>
    </lineage>
</organism>
<reference evidence="2 3" key="1">
    <citation type="journal article" date="2012" name="Genome Biol.">
        <title>Genome and low-iron response of an oceanic diatom adapted to chronic iron limitation.</title>
        <authorList>
            <person name="Lommer M."/>
            <person name="Specht M."/>
            <person name="Roy A.S."/>
            <person name="Kraemer L."/>
            <person name="Andreson R."/>
            <person name="Gutowska M.A."/>
            <person name="Wolf J."/>
            <person name="Bergner S.V."/>
            <person name="Schilhabel M.B."/>
            <person name="Klostermeier U.C."/>
            <person name="Beiko R.G."/>
            <person name="Rosenstiel P."/>
            <person name="Hippler M."/>
            <person name="Laroche J."/>
        </authorList>
    </citation>
    <scope>NUCLEOTIDE SEQUENCE [LARGE SCALE GENOMIC DNA]</scope>
    <source>
        <strain evidence="2 3">CCMP1005</strain>
    </source>
</reference>
<dbReference type="AlphaFoldDB" id="K0SBE7"/>
<keyword evidence="3" id="KW-1185">Reference proteome</keyword>
<feature type="compositionally biased region" description="Basic residues" evidence="1">
    <location>
        <begin position="151"/>
        <end position="163"/>
    </location>
</feature>
<feature type="non-terminal residue" evidence="2">
    <location>
        <position position="273"/>
    </location>
</feature>
<dbReference type="EMBL" id="AGNL01032522">
    <property type="protein sequence ID" value="EJK56062.1"/>
    <property type="molecule type" value="Genomic_DNA"/>
</dbReference>
<accession>K0SBE7</accession>
<evidence type="ECO:0000313" key="3">
    <source>
        <dbReference type="Proteomes" id="UP000266841"/>
    </source>
</evidence>
<evidence type="ECO:0000256" key="1">
    <source>
        <dbReference type="SAM" id="MobiDB-lite"/>
    </source>
</evidence>